<feature type="transmembrane region" description="Helical" evidence="1">
    <location>
        <begin position="305"/>
        <end position="323"/>
    </location>
</feature>
<feature type="transmembrane region" description="Helical" evidence="1">
    <location>
        <begin position="84"/>
        <end position="102"/>
    </location>
</feature>
<protein>
    <recommendedName>
        <fullName evidence="3">Glycosyltransferase RgtA/B/C/D-like domain-containing protein</fullName>
    </recommendedName>
</protein>
<feature type="transmembrane region" description="Helical" evidence="1">
    <location>
        <begin position="108"/>
        <end position="125"/>
    </location>
</feature>
<organism evidence="2">
    <name type="scientific">uncultured Chloroflexota bacterium</name>
    <dbReference type="NCBI Taxonomy" id="166587"/>
    <lineage>
        <taxon>Bacteria</taxon>
        <taxon>Bacillati</taxon>
        <taxon>Chloroflexota</taxon>
        <taxon>environmental samples</taxon>
    </lineage>
</organism>
<evidence type="ECO:0008006" key="3">
    <source>
        <dbReference type="Google" id="ProtNLM"/>
    </source>
</evidence>
<dbReference type="AlphaFoldDB" id="A0A6J4H8M3"/>
<evidence type="ECO:0000313" key="2">
    <source>
        <dbReference type="EMBL" id="CAA9216444.1"/>
    </source>
</evidence>
<keyword evidence="1" id="KW-0472">Membrane</keyword>
<proteinExistence type="predicted"/>
<gene>
    <name evidence="2" type="ORF">AVDCRST_MAG77-233</name>
</gene>
<name>A0A6J4H8M3_9CHLR</name>
<feature type="transmembrane region" description="Helical" evidence="1">
    <location>
        <begin position="56"/>
        <end position="77"/>
    </location>
</feature>
<reference evidence="2" key="1">
    <citation type="submission" date="2020-02" db="EMBL/GenBank/DDBJ databases">
        <authorList>
            <person name="Meier V. D."/>
        </authorList>
    </citation>
    <scope>NUCLEOTIDE SEQUENCE</scope>
    <source>
        <strain evidence="2">AVDCRST_MAG77</strain>
    </source>
</reference>
<feature type="transmembrane region" description="Helical" evidence="1">
    <location>
        <begin position="275"/>
        <end position="293"/>
    </location>
</feature>
<feature type="transmembrane region" description="Helical" evidence="1">
    <location>
        <begin position="181"/>
        <end position="199"/>
    </location>
</feature>
<accession>A0A6J4H8M3</accession>
<keyword evidence="1" id="KW-0812">Transmembrane</keyword>
<keyword evidence="1" id="KW-1133">Transmembrane helix</keyword>
<sequence>MVGLPFIFDDAFDLPRAEGQSAVSLLRGIDLYVYYRPLPLLLWKALREVQGRYDPVTLHALSLALHALAGWLVVLLLRRVAGPWALVPALFFLVFPYSYQAVTSISSVFHLLVTVWLLLTLLLYAEGRLGRRHDLLGASVVTGALACWTHELGVLVVPLVLMAEGLLWLLHRDAVARPVRWPLLHAVAAAVYLAMWSVAARRPEPRVPPADDLAEKGLFFLQGLAFPATAQLVPLQERFGHRLGSDFSERTLLAGGVAGLVALGAYAVAGRHRLAALLALAWCALSVVQAWWLLDWAYVIDAPRLTYLASAGAAVFWGLLPSLRFRVPALTWTWRAATGAALGLVLWQSGGFVQARVAMLEAGAPVVWGIAAAGAAHPGQSLVFVDVPSWFVGHRKEYARGHLGVTLIPMYLGLDRLIYTHTGVRVRADSLRDRPATTGYHYEWDVHGRAGPPAEHVAILAAAGAVYDVDLSGAAPVVRRRS</sequence>
<evidence type="ECO:0000256" key="1">
    <source>
        <dbReference type="SAM" id="Phobius"/>
    </source>
</evidence>
<dbReference type="EMBL" id="CADCTC010000016">
    <property type="protein sequence ID" value="CAA9216444.1"/>
    <property type="molecule type" value="Genomic_DNA"/>
</dbReference>
<feature type="transmembrane region" description="Helical" evidence="1">
    <location>
        <begin position="251"/>
        <end position="269"/>
    </location>
</feature>